<dbReference type="Proteomes" id="UP000275408">
    <property type="component" value="Unassembled WGS sequence"/>
</dbReference>
<feature type="region of interest" description="Disordered" evidence="1">
    <location>
        <begin position="25"/>
        <end position="66"/>
    </location>
</feature>
<sequence>MALSLANNYLEVVEIVVNDRNDRRNENVVKSEYESEHKEQEMEVDSGGGEQESERLQQSSEENNVPDVSEAHCSFYLVPKLSNLESKQSFLLIASLCTSVIDSDSVVTENQCLVGDHYLYSCDLNVWFRGSAYHVLSAAQNLRGPSTAVRKFGQSTSSQRPGEILVCKLEGTGKKHLELILSLIVLLFLKTLIWNDSNGNQLQKLPNQGKELFWARHATTYWLVTYYVSGQNERIHKRSDHDLLIDQLKLGRGVHLVLFEVKVIG</sequence>
<evidence type="ECO:0000313" key="2">
    <source>
        <dbReference type="EMBL" id="RMX48978.1"/>
    </source>
</evidence>
<accession>A0A3M6U687</accession>
<proteinExistence type="predicted"/>
<dbReference type="AlphaFoldDB" id="A0A3M6U687"/>
<evidence type="ECO:0000313" key="3">
    <source>
        <dbReference type="Proteomes" id="UP000275408"/>
    </source>
</evidence>
<evidence type="ECO:0000256" key="1">
    <source>
        <dbReference type="SAM" id="MobiDB-lite"/>
    </source>
</evidence>
<protein>
    <submittedName>
        <fullName evidence="2">Uncharacterized protein</fullName>
    </submittedName>
</protein>
<name>A0A3M6U687_POCDA</name>
<organism evidence="2 3">
    <name type="scientific">Pocillopora damicornis</name>
    <name type="common">Cauliflower coral</name>
    <name type="synonym">Millepora damicornis</name>
    <dbReference type="NCBI Taxonomy" id="46731"/>
    <lineage>
        <taxon>Eukaryota</taxon>
        <taxon>Metazoa</taxon>
        <taxon>Cnidaria</taxon>
        <taxon>Anthozoa</taxon>
        <taxon>Hexacorallia</taxon>
        <taxon>Scleractinia</taxon>
        <taxon>Astrocoeniina</taxon>
        <taxon>Pocilloporidae</taxon>
        <taxon>Pocillopora</taxon>
    </lineage>
</organism>
<gene>
    <name evidence="2" type="ORF">pdam_00008309</name>
</gene>
<feature type="compositionally biased region" description="Basic and acidic residues" evidence="1">
    <location>
        <begin position="25"/>
        <end position="41"/>
    </location>
</feature>
<comment type="caution">
    <text evidence="2">The sequence shown here is derived from an EMBL/GenBank/DDBJ whole genome shotgun (WGS) entry which is preliminary data.</text>
</comment>
<keyword evidence="3" id="KW-1185">Reference proteome</keyword>
<reference evidence="2 3" key="1">
    <citation type="journal article" date="2018" name="Sci. Rep.">
        <title>Comparative analysis of the Pocillopora damicornis genome highlights role of immune system in coral evolution.</title>
        <authorList>
            <person name="Cunning R."/>
            <person name="Bay R.A."/>
            <person name="Gillette P."/>
            <person name="Baker A.C."/>
            <person name="Traylor-Knowles N."/>
        </authorList>
    </citation>
    <scope>NUCLEOTIDE SEQUENCE [LARGE SCALE GENOMIC DNA]</scope>
    <source>
        <strain evidence="2">RSMAS</strain>
        <tissue evidence="2">Whole animal</tissue>
    </source>
</reference>
<dbReference type="EMBL" id="RCHS01002221">
    <property type="protein sequence ID" value="RMX48978.1"/>
    <property type="molecule type" value="Genomic_DNA"/>
</dbReference>